<keyword evidence="1" id="KW-1133">Transmembrane helix</keyword>
<keyword evidence="1" id="KW-0472">Membrane</keyword>
<feature type="transmembrane region" description="Helical" evidence="1">
    <location>
        <begin position="38"/>
        <end position="58"/>
    </location>
</feature>
<evidence type="ECO:0000313" key="3">
    <source>
        <dbReference type="Proteomes" id="UP000234479"/>
    </source>
</evidence>
<name>A0A2N5DG72_9CAUL</name>
<dbReference type="RefSeq" id="WP_101718329.1">
    <property type="nucleotide sequence ID" value="NZ_PJRS01000022.1"/>
</dbReference>
<organism evidence="2 3">
    <name type="scientific">Caulobacter zeae</name>
    <dbReference type="NCBI Taxonomy" id="2055137"/>
    <lineage>
        <taxon>Bacteria</taxon>
        <taxon>Pseudomonadati</taxon>
        <taxon>Pseudomonadota</taxon>
        <taxon>Alphaproteobacteria</taxon>
        <taxon>Caulobacterales</taxon>
        <taxon>Caulobacteraceae</taxon>
        <taxon>Caulobacter</taxon>
    </lineage>
</organism>
<keyword evidence="1" id="KW-0812">Transmembrane</keyword>
<keyword evidence="3" id="KW-1185">Reference proteome</keyword>
<evidence type="ECO:0000256" key="1">
    <source>
        <dbReference type="SAM" id="Phobius"/>
    </source>
</evidence>
<dbReference type="EMBL" id="PJRS01000022">
    <property type="protein sequence ID" value="PLR25055.1"/>
    <property type="molecule type" value="Genomic_DNA"/>
</dbReference>
<reference evidence="2 3" key="1">
    <citation type="submission" date="2017-12" db="EMBL/GenBank/DDBJ databases">
        <title>The genome sequence of Caulobacter sp. 410.</title>
        <authorList>
            <person name="Gao J."/>
            <person name="Mao X."/>
            <person name="Sun J."/>
        </authorList>
    </citation>
    <scope>NUCLEOTIDE SEQUENCE [LARGE SCALE GENOMIC DNA]</scope>
    <source>
        <strain evidence="2 3">410</strain>
    </source>
</reference>
<feature type="transmembrane region" description="Helical" evidence="1">
    <location>
        <begin position="6"/>
        <end position="26"/>
    </location>
</feature>
<feature type="transmembrane region" description="Helical" evidence="1">
    <location>
        <begin position="70"/>
        <end position="87"/>
    </location>
</feature>
<dbReference type="Proteomes" id="UP000234479">
    <property type="component" value="Unassembled WGS sequence"/>
</dbReference>
<comment type="caution">
    <text evidence="2">The sequence shown here is derived from an EMBL/GenBank/DDBJ whole genome shotgun (WGS) entry which is preliminary data.</text>
</comment>
<proteinExistence type="predicted"/>
<dbReference type="OrthoDB" id="7210917at2"/>
<gene>
    <name evidence="2" type="ORF">SGCZBJ_12525</name>
</gene>
<sequence>MTGEDIVAVLGGSVASVCLALRAYMLKPAFDSWCSAPARVWASLLAFSVVCALSVLSIAGGHGHATAREAMVLVGAGVAASVMLINLHRQAPPRP</sequence>
<evidence type="ECO:0000313" key="2">
    <source>
        <dbReference type="EMBL" id="PLR25055.1"/>
    </source>
</evidence>
<accession>A0A2N5DG72</accession>
<dbReference type="AlphaFoldDB" id="A0A2N5DG72"/>
<protein>
    <submittedName>
        <fullName evidence="2">Uncharacterized protein</fullName>
    </submittedName>
</protein>